<keyword evidence="1" id="KW-0696">RNA-directed RNA polymerase</keyword>
<protein>
    <submittedName>
        <fullName evidence="1">RNA-directed RNA polymerase L</fullName>
    </submittedName>
</protein>
<dbReference type="PANTHER" id="PTHR21063:SF4">
    <property type="entry name" value="CD48 ANTIGEN-RELATED"/>
    <property type="match status" value="1"/>
</dbReference>
<gene>
    <name evidence="1" type="ORF">H4Q32_025114</name>
</gene>
<comment type="caution">
    <text evidence="1">The sequence shown here is derived from an EMBL/GenBank/DDBJ whole genome shotgun (WGS) entry which is preliminary data.</text>
</comment>
<name>A0ABQ8L6B5_LABRO</name>
<dbReference type="Gene3D" id="2.60.40.10">
    <property type="entry name" value="Immunoglobulins"/>
    <property type="match status" value="1"/>
</dbReference>
<accession>A0ABQ8L6B5</accession>
<proteinExistence type="predicted"/>
<keyword evidence="1" id="KW-0808">Transferase</keyword>
<reference evidence="1 2" key="1">
    <citation type="submission" date="2022-01" db="EMBL/GenBank/DDBJ databases">
        <title>A high-quality chromosome-level genome assembly of rohu carp, Labeo rohita.</title>
        <authorList>
            <person name="Arick M.A. II"/>
            <person name="Hsu C.-Y."/>
            <person name="Magbanua Z."/>
            <person name="Pechanova O."/>
            <person name="Grover C."/>
            <person name="Miller E."/>
            <person name="Thrash A."/>
            <person name="Ezzel L."/>
            <person name="Alam S."/>
            <person name="Benzie J."/>
            <person name="Hamilton M."/>
            <person name="Karsi A."/>
            <person name="Lawrence M.L."/>
            <person name="Peterson D.G."/>
        </authorList>
    </citation>
    <scope>NUCLEOTIDE SEQUENCE [LARGE SCALE GENOMIC DNA]</scope>
    <source>
        <strain evidence="2">BAU-BD-2019</strain>
        <tissue evidence="1">Blood</tissue>
    </source>
</reference>
<dbReference type="InterPro" id="IPR013783">
    <property type="entry name" value="Ig-like_fold"/>
</dbReference>
<keyword evidence="2" id="KW-1185">Reference proteome</keyword>
<keyword evidence="1" id="KW-0548">Nucleotidyltransferase</keyword>
<dbReference type="InterPro" id="IPR036179">
    <property type="entry name" value="Ig-like_dom_sf"/>
</dbReference>
<dbReference type="Proteomes" id="UP000830375">
    <property type="component" value="Unassembled WGS sequence"/>
</dbReference>
<dbReference type="PANTHER" id="PTHR21063">
    <property type="entry name" value="LFA-3"/>
    <property type="match status" value="1"/>
</dbReference>
<organism evidence="1 2">
    <name type="scientific">Labeo rohita</name>
    <name type="common">Indian major carp</name>
    <name type="synonym">Cyprinus rohita</name>
    <dbReference type="NCBI Taxonomy" id="84645"/>
    <lineage>
        <taxon>Eukaryota</taxon>
        <taxon>Metazoa</taxon>
        <taxon>Chordata</taxon>
        <taxon>Craniata</taxon>
        <taxon>Vertebrata</taxon>
        <taxon>Euteleostomi</taxon>
        <taxon>Actinopterygii</taxon>
        <taxon>Neopterygii</taxon>
        <taxon>Teleostei</taxon>
        <taxon>Ostariophysi</taxon>
        <taxon>Cypriniformes</taxon>
        <taxon>Cyprinidae</taxon>
        <taxon>Labeoninae</taxon>
        <taxon>Labeonini</taxon>
        <taxon>Labeo</taxon>
    </lineage>
</organism>
<sequence>MLNSFAICLHVLHCESKHIFSTRLLTVPPSPSPPDTFLDVVGVPVFVKEGDSVTLHANDTSDQHEMRYFQHIKWSFNYKDIAVIRRYYLYKEDSYICTDVQCNDGNERFRDRLKLDHQTRSLTIRDIRTTDSGLYYLDARGFNRLQKIFIVAVLGESLCLKASLVHCDNIINVFSDIFLH</sequence>
<dbReference type="EMBL" id="JACTAM010001544">
    <property type="protein sequence ID" value="KAI2646281.1"/>
    <property type="molecule type" value="Genomic_DNA"/>
</dbReference>
<dbReference type="GO" id="GO:0003968">
    <property type="term" value="F:RNA-directed RNA polymerase activity"/>
    <property type="evidence" value="ECO:0007669"/>
    <property type="project" value="UniProtKB-KW"/>
</dbReference>
<dbReference type="SUPFAM" id="SSF48726">
    <property type="entry name" value="Immunoglobulin"/>
    <property type="match status" value="1"/>
</dbReference>
<evidence type="ECO:0000313" key="2">
    <source>
        <dbReference type="Proteomes" id="UP000830375"/>
    </source>
</evidence>
<evidence type="ECO:0000313" key="1">
    <source>
        <dbReference type="EMBL" id="KAI2646281.1"/>
    </source>
</evidence>